<dbReference type="GO" id="GO:0006511">
    <property type="term" value="P:ubiquitin-dependent protein catabolic process"/>
    <property type="evidence" value="ECO:0007669"/>
    <property type="project" value="TreeGrafter"/>
</dbReference>
<dbReference type="Gene3D" id="3.30.40.10">
    <property type="entry name" value="Zinc/RING finger domain, C3HC4 (zinc finger)"/>
    <property type="match status" value="1"/>
</dbReference>
<name>A0A067BRE4_SAPPC</name>
<evidence type="ECO:0000256" key="1">
    <source>
        <dbReference type="ARBA" id="ARBA00022723"/>
    </source>
</evidence>
<proteinExistence type="predicted"/>
<dbReference type="InterPro" id="IPR013083">
    <property type="entry name" value="Znf_RING/FYVE/PHD"/>
</dbReference>
<dbReference type="GO" id="GO:0008270">
    <property type="term" value="F:zinc ion binding"/>
    <property type="evidence" value="ECO:0007669"/>
    <property type="project" value="UniProtKB-KW"/>
</dbReference>
<evidence type="ECO:0000259" key="5">
    <source>
        <dbReference type="PROSITE" id="PS50089"/>
    </source>
</evidence>
<dbReference type="Pfam" id="PF13639">
    <property type="entry name" value="zf-RING_2"/>
    <property type="match status" value="1"/>
</dbReference>
<dbReference type="KEGG" id="spar:SPRG_13638"/>
<gene>
    <name evidence="6" type="ORF">SPRG_13638</name>
</gene>
<dbReference type="RefSeq" id="XP_012208481.1">
    <property type="nucleotide sequence ID" value="XM_012353091.1"/>
</dbReference>
<keyword evidence="7" id="KW-1185">Reference proteome</keyword>
<dbReference type="SUPFAM" id="SSF64268">
    <property type="entry name" value="PX domain"/>
    <property type="match status" value="1"/>
</dbReference>
<keyword evidence="1" id="KW-0479">Metal-binding</keyword>
<keyword evidence="3" id="KW-0862">Zinc</keyword>
<dbReference type="InterPro" id="IPR011016">
    <property type="entry name" value="Znf_RING-CH"/>
</dbReference>
<dbReference type="STRING" id="695850.A0A067BRE4"/>
<keyword evidence="2 4" id="KW-0863">Zinc-finger</keyword>
<dbReference type="Gene3D" id="3.30.1520.10">
    <property type="entry name" value="Phox-like domain"/>
    <property type="match status" value="1"/>
</dbReference>
<dbReference type="OrthoDB" id="72307at2759"/>
<dbReference type="GeneID" id="24135504"/>
<dbReference type="GO" id="GO:0061630">
    <property type="term" value="F:ubiquitin protein ligase activity"/>
    <property type="evidence" value="ECO:0007669"/>
    <property type="project" value="TreeGrafter"/>
</dbReference>
<dbReference type="AlphaFoldDB" id="A0A067BRE4"/>
<accession>A0A067BRE4</accession>
<organism evidence="6 7">
    <name type="scientific">Saprolegnia parasitica (strain CBS 223.65)</name>
    <dbReference type="NCBI Taxonomy" id="695850"/>
    <lineage>
        <taxon>Eukaryota</taxon>
        <taxon>Sar</taxon>
        <taxon>Stramenopiles</taxon>
        <taxon>Oomycota</taxon>
        <taxon>Saprolegniomycetes</taxon>
        <taxon>Saprolegniales</taxon>
        <taxon>Saprolegniaceae</taxon>
        <taxon>Saprolegnia</taxon>
    </lineage>
</organism>
<dbReference type="VEuPathDB" id="FungiDB:SPRG_13638"/>
<protein>
    <recommendedName>
        <fullName evidence="5">RING-type domain-containing protein</fullName>
    </recommendedName>
</protein>
<dbReference type="PROSITE" id="PS50089">
    <property type="entry name" value="ZF_RING_2"/>
    <property type="match status" value="1"/>
</dbReference>
<reference evidence="6 7" key="1">
    <citation type="journal article" date="2013" name="PLoS Genet.">
        <title>Distinctive expansion of potential virulence genes in the genome of the oomycete fish pathogen Saprolegnia parasitica.</title>
        <authorList>
            <person name="Jiang R.H."/>
            <person name="de Bruijn I."/>
            <person name="Haas B.J."/>
            <person name="Belmonte R."/>
            <person name="Lobach L."/>
            <person name="Christie J."/>
            <person name="van den Ackerveken G."/>
            <person name="Bottin A."/>
            <person name="Bulone V."/>
            <person name="Diaz-Moreno S.M."/>
            <person name="Dumas B."/>
            <person name="Fan L."/>
            <person name="Gaulin E."/>
            <person name="Govers F."/>
            <person name="Grenville-Briggs L.J."/>
            <person name="Horner N.R."/>
            <person name="Levin J.Z."/>
            <person name="Mammella M."/>
            <person name="Meijer H.J."/>
            <person name="Morris P."/>
            <person name="Nusbaum C."/>
            <person name="Oome S."/>
            <person name="Phillips A.J."/>
            <person name="van Rooyen D."/>
            <person name="Rzeszutek E."/>
            <person name="Saraiva M."/>
            <person name="Secombes C.J."/>
            <person name="Seidl M.F."/>
            <person name="Snel B."/>
            <person name="Stassen J.H."/>
            <person name="Sykes S."/>
            <person name="Tripathy S."/>
            <person name="van den Berg H."/>
            <person name="Vega-Arreguin J.C."/>
            <person name="Wawra S."/>
            <person name="Young S.K."/>
            <person name="Zeng Q."/>
            <person name="Dieguez-Uribeondo J."/>
            <person name="Russ C."/>
            <person name="Tyler B.M."/>
            <person name="van West P."/>
        </authorList>
    </citation>
    <scope>NUCLEOTIDE SEQUENCE [LARGE SCALE GENOMIC DNA]</scope>
    <source>
        <strain evidence="6 7">CBS 223.65</strain>
    </source>
</reference>
<evidence type="ECO:0000256" key="4">
    <source>
        <dbReference type="PROSITE-ProRule" id="PRU00175"/>
    </source>
</evidence>
<dbReference type="PANTHER" id="PTHR22765">
    <property type="entry name" value="RING FINGER AND PROTEASE ASSOCIATED DOMAIN-CONTAINING"/>
    <property type="match status" value="1"/>
</dbReference>
<dbReference type="InterPro" id="IPR036871">
    <property type="entry name" value="PX_dom_sf"/>
</dbReference>
<dbReference type="InterPro" id="IPR051826">
    <property type="entry name" value="E3_ubiquitin-ligase_domain"/>
</dbReference>
<evidence type="ECO:0000256" key="2">
    <source>
        <dbReference type="ARBA" id="ARBA00022771"/>
    </source>
</evidence>
<dbReference type="GO" id="GO:0035091">
    <property type="term" value="F:phosphatidylinositol binding"/>
    <property type="evidence" value="ECO:0007669"/>
    <property type="project" value="InterPro"/>
</dbReference>
<dbReference type="EMBL" id="KK583302">
    <property type="protein sequence ID" value="KDO20823.1"/>
    <property type="molecule type" value="Genomic_DNA"/>
</dbReference>
<dbReference type="SUPFAM" id="SSF57850">
    <property type="entry name" value="RING/U-box"/>
    <property type="match status" value="1"/>
</dbReference>
<evidence type="ECO:0000256" key="3">
    <source>
        <dbReference type="ARBA" id="ARBA00022833"/>
    </source>
</evidence>
<evidence type="ECO:0000313" key="6">
    <source>
        <dbReference type="EMBL" id="KDO20823.1"/>
    </source>
</evidence>
<dbReference type="OMA" id="THRTWRV"/>
<evidence type="ECO:0000313" key="7">
    <source>
        <dbReference type="Proteomes" id="UP000030745"/>
    </source>
</evidence>
<dbReference type="SMART" id="SM00184">
    <property type="entry name" value="RING"/>
    <property type="match status" value="1"/>
</dbReference>
<dbReference type="SMART" id="SM00744">
    <property type="entry name" value="RINGv"/>
    <property type="match status" value="1"/>
</dbReference>
<feature type="domain" description="RING-type" evidence="5">
    <location>
        <begin position="188"/>
        <end position="234"/>
    </location>
</feature>
<sequence length="249" mass="27336">MQKSPSCEELPFLAMAKSLASSLPSPSPSPTHLHASMGIPVVDVEVSIGSGQTFFGYYVQYDMGLTCPVTHRTWRVAKRYSEMLAFRSTTLAHMRTAMASVSSRHLEEALSMPFPKKHMDAEKPHVIAARIKGFEAFVGHLLALYTDVRASGATALEEALATFLAVPEDVRRVVFEPAPSSLVCDDDCTICLDAFEHEDLEVAGAILKLPCGHCFHRDCLHDWCNRAMTCPICRGPITQITALYGPHSD</sequence>
<dbReference type="Proteomes" id="UP000030745">
    <property type="component" value="Unassembled WGS sequence"/>
</dbReference>
<dbReference type="InterPro" id="IPR001841">
    <property type="entry name" value="Znf_RING"/>
</dbReference>